<keyword evidence="3" id="KW-0804">Transcription</keyword>
<dbReference type="GO" id="GO:0003700">
    <property type="term" value="F:DNA-binding transcription factor activity"/>
    <property type="evidence" value="ECO:0007669"/>
    <property type="project" value="InterPro"/>
</dbReference>
<keyword evidence="2" id="KW-0238">DNA-binding</keyword>
<evidence type="ECO:0000313" key="6">
    <source>
        <dbReference type="Proteomes" id="UP000233786"/>
    </source>
</evidence>
<feature type="domain" description="HTH gntR-type" evidence="4">
    <location>
        <begin position="12"/>
        <end position="79"/>
    </location>
</feature>
<proteinExistence type="predicted"/>
<evidence type="ECO:0000259" key="4">
    <source>
        <dbReference type="PROSITE" id="PS50949"/>
    </source>
</evidence>
<dbReference type="Pfam" id="PF00392">
    <property type="entry name" value="GntR"/>
    <property type="match status" value="1"/>
</dbReference>
<dbReference type="SUPFAM" id="SSF46785">
    <property type="entry name" value="Winged helix' DNA-binding domain"/>
    <property type="match status" value="1"/>
</dbReference>
<comment type="caution">
    <text evidence="5">The sequence shown here is derived from an EMBL/GenBank/DDBJ whole genome shotgun (WGS) entry which is preliminary data.</text>
</comment>
<dbReference type="RefSeq" id="WP_010696415.1">
    <property type="nucleotide sequence ID" value="NZ_CP061007.1"/>
</dbReference>
<gene>
    <name evidence="5" type="ORF">A8926_3806</name>
</gene>
<evidence type="ECO:0000256" key="3">
    <source>
        <dbReference type="ARBA" id="ARBA00023163"/>
    </source>
</evidence>
<dbReference type="STRING" id="994479.GCA_000194155_03410"/>
<accession>A0A2N3XZC5</accession>
<keyword evidence="6" id="KW-1185">Reference proteome</keyword>
<dbReference type="InterPro" id="IPR036390">
    <property type="entry name" value="WH_DNA-bd_sf"/>
</dbReference>
<dbReference type="OrthoDB" id="5182935at2"/>
<dbReference type="AlphaFoldDB" id="A0A2N3XZC5"/>
<evidence type="ECO:0000256" key="1">
    <source>
        <dbReference type="ARBA" id="ARBA00023015"/>
    </source>
</evidence>
<dbReference type="InterPro" id="IPR000524">
    <property type="entry name" value="Tscrpt_reg_HTH_GntR"/>
</dbReference>
<dbReference type="Gene3D" id="1.20.120.530">
    <property type="entry name" value="GntR ligand-binding domain-like"/>
    <property type="match status" value="1"/>
</dbReference>
<organism evidence="5 6">
    <name type="scientific">Saccharopolyspora spinosa</name>
    <dbReference type="NCBI Taxonomy" id="60894"/>
    <lineage>
        <taxon>Bacteria</taxon>
        <taxon>Bacillati</taxon>
        <taxon>Actinomycetota</taxon>
        <taxon>Actinomycetes</taxon>
        <taxon>Pseudonocardiales</taxon>
        <taxon>Pseudonocardiaceae</taxon>
        <taxon>Saccharopolyspora</taxon>
    </lineage>
</organism>
<evidence type="ECO:0000313" key="5">
    <source>
        <dbReference type="EMBL" id="PKW16018.1"/>
    </source>
</evidence>
<dbReference type="SMART" id="SM00345">
    <property type="entry name" value="HTH_GNTR"/>
    <property type="match status" value="1"/>
</dbReference>
<dbReference type="Pfam" id="PF07729">
    <property type="entry name" value="FCD"/>
    <property type="match status" value="1"/>
</dbReference>
<protein>
    <submittedName>
        <fullName evidence="5">GntR family transcriptional regulator</fullName>
    </submittedName>
</protein>
<sequence>MTVPPGNAPQRGSATENAYEHIKHLILTSELAPGEELREVALTESTGFGRSPVREALRRLVQEGFVEVRPRQGYRVSVITLASVQDLFEMRLVLEPVAVEFAAQRAPKEELEALHALAHKTYVHGDTRSYEQFLQDNREFHVRIAKATGNERLARALQGLLEEMQRLFFISLGNRDRASEMVHEHHGLHDALLARDAARAREIVVEQIEASRARVLEGLIEGTNRGVRPATGIVLAEKTSQRRK</sequence>
<dbReference type="SUPFAM" id="SSF48008">
    <property type="entry name" value="GntR ligand-binding domain-like"/>
    <property type="match status" value="1"/>
</dbReference>
<dbReference type="Gene3D" id="1.10.10.10">
    <property type="entry name" value="Winged helix-like DNA-binding domain superfamily/Winged helix DNA-binding domain"/>
    <property type="match status" value="1"/>
</dbReference>
<dbReference type="InterPro" id="IPR011711">
    <property type="entry name" value="GntR_C"/>
</dbReference>
<evidence type="ECO:0000256" key="2">
    <source>
        <dbReference type="ARBA" id="ARBA00023125"/>
    </source>
</evidence>
<dbReference type="Proteomes" id="UP000233786">
    <property type="component" value="Unassembled WGS sequence"/>
</dbReference>
<dbReference type="EMBL" id="PJNB01000001">
    <property type="protein sequence ID" value="PKW16018.1"/>
    <property type="molecule type" value="Genomic_DNA"/>
</dbReference>
<dbReference type="CDD" id="cd07377">
    <property type="entry name" value="WHTH_GntR"/>
    <property type="match status" value="1"/>
</dbReference>
<dbReference type="InterPro" id="IPR036388">
    <property type="entry name" value="WH-like_DNA-bd_sf"/>
</dbReference>
<keyword evidence="1" id="KW-0805">Transcription regulation</keyword>
<reference evidence="5" key="1">
    <citation type="submission" date="2017-12" db="EMBL/GenBank/DDBJ databases">
        <title>Sequencing the genomes of 1000 Actinobacteria strains.</title>
        <authorList>
            <person name="Klenk H.-P."/>
        </authorList>
    </citation>
    <scope>NUCLEOTIDE SEQUENCE [LARGE SCALE GENOMIC DNA]</scope>
    <source>
        <strain evidence="5">DSM 44228</strain>
    </source>
</reference>
<dbReference type="PANTHER" id="PTHR43537">
    <property type="entry name" value="TRANSCRIPTIONAL REGULATOR, GNTR FAMILY"/>
    <property type="match status" value="1"/>
</dbReference>
<name>A0A2N3XZC5_SACSN</name>
<dbReference type="PROSITE" id="PS50949">
    <property type="entry name" value="HTH_GNTR"/>
    <property type="match status" value="1"/>
</dbReference>
<dbReference type="PANTHER" id="PTHR43537:SF45">
    <property type="entry name" value="GNTR FAMILY REGULATORY PROTEIN"/>
    <property type="match status" value="1"/>
</dbReference>
<dbReference type="GO" id="GO:0003677">
    <property type="term" value="F:DNA binding"/>
    <property type="evidence" value="ECO:0007669"/>
    <property type="project" value="UniProtKB-KW"/>
</dbReference>
<dbReference type="InterPro" id="IPR008920">
    <property type="entry name" value="TF_FadR/GntR_C"/>
</dbReference>
<dbReference type="SMART" id="SM00895">
    <property type="entry name" value="FCD"/>
    <property type="match status" value="1"/>
</dbReference>